<feature type="transmembrane region" description="Helical" evidence="6">
    <location>
        <begin position="16"/>
        <end position="38"/>
    </location>
</feature>
<gene>
    <name evidence="8" type="ORF">HK439_07525</name>
</gene>
<sequence>MTAPASASGSGQDNNLVALSLMSGAMMIVPIMDVIAKYLSLSLPPLEVTFGRFVFQLLISLAVALMTWNLKGLRSKRPGVNYLRGILLSAAVLSFFTAVKYMPVATAISIFFVEPMILTILAALILKEKVGLRRIAAILTGLAGALIILRPSFLEIGPASLLPVLTATFFASYLLVNRLYKGTDGLLAIQFGAGLSGSIVLGVALAVGTLLGDPDYAFAVPDLNQTGFLFAIGAISFVGHGLVVSAFQRGEAALLAPLQYLEIVSATLFGYLVFGDFPDGPTWIGIALIVGSGLYITQRERALNKRRATEPAAKL</sequence>
<feature type="transmembrane region" description="Helical" evidence="6">
    <location>
        <begin position="82"/>
        <end position="99"/>
    </location>
</feature>
<evidence type="ECO:0000256" key="3">
    <source>
        <dbReference type="ARBA" id="ARBA00022692"/>
    </source>
</evidence>
<name>A0A926NXF9_9HYPH</name>
<dbReference type="PANTHER" id="PTHR22911">
    <property type="entry name" value="ACYL-MALONYL CONDENSING ENZYME-RELATED"/>
    <property type="match status" value="1"/>
</dbReference>
<dbReference type="PANTHER" id="PTHR22911:SF6">
    <property type="entry name" value="SOLUTE CARRIER FAMILY 35 MEMBER G1"/>
    <property type="match status" value="1"/>
</dbReference>
<feature type="transmembrane region" description="Helical" evidence="6">
    <location>
        <begin position="159"/>
        <end position="176"/>
    </location>
</feature>
<evidence type="ECO:0000256" key="2">
    <source>
        <dbReference type="ARBA" id="ARBA00009853"/>
    </source>
</evidence>
<dbReference type="SUPFAM" id="SSF103481">
    <property type="entry name" value="Multidrug resistance efflux transporter EmrE"/>
    <property type="match status" value="2"/>
</dbReference>
<comment type="similarity">
    <text evidence="2">Belongs to the drug/metabolite transporter (DMT) superfamily. 10 TMS drug/metabolite exporter (DME) (TC 2.A.7.3) family.</text>
</comment>
<evidence type="ECO:0000256" key="5">
    <source>
        <dbReference type="ARBA" id="ARBA00023136"/>
    </source>
</evidence>
<evidence type="ECO:0000313" key="8">
    <source>
        <dbReference type="EMBL" id="MBD1546106.1"/>
    </source>
</evidence>
<evidence type="ECO:0000313" key="9">
    <source>
        <dbReference type="Proteomes" id="UP000598467"/>
    </source>
</evidence>
<feature type="transmembrane region" description="Helical" evidence="6">
    <location>
        <begin position="254"/>
        <end position="274"/>
    </location>
</feature>
<dbReference type="InterPro" id="IPR037185">
    <property type="entry name" value="EmrE-like"/>
</dbReference>
<organism evidence="8 9">
    <name type="scientific">Roseibium aggregatum</name>
    <dbReference type="NCBI Taxonomy" id="187304"/>
    <lineage>
        <taxon>Bacteria</taxon>
        <taxon>Pseudomonadati</taxon>
        <taxon>Pseudomonadota</taxon>
        <taxon>Alphaproteobacteria</taxon>
        <taxon>Hyphomicrobiales</taxon>
        <taxon>Stappiaceae</taxon>
        <taxon>Roseibium</taxon>
    </lineage>
</organism>
<feature type="transmembrane region" description="Helical" evidence="6">
    <location>
        <begin position="135"/>
        <end position="153"/>
    </location>
</feature>
<proteinExistence type="inferred from homology"/>
<dbReference type="GO" id="GO:0016020">
    <property type="term" value="C:membrane"/>
    <property type="evidence" value="ECO:0007669"/>
    <property type="project" value="UniProtKB-SubCell"/>
</dbReference>
<protein>
    <submittedName>
        <fullName evidence="8">DMT family transporter</fullName>
    </submittedName>
</protein>
<keyword evidence="5 6" id="KW-0472">Membrane</keyword>
<feature type="transmembrane region" description="Helical" evidence="6">
    <location>
        <begin position="228"/>
        <end position="247"/>
    </location>
</feature>
<dbReference type="EMBL" id="JABFCZ010000007">
    <property type="protein sequence ID" value="MBD1546106.1"/>
    <property type="molecule type" value="Genomic_DNA"/>
</dbReference>
<dbReference type="Proteomes" id="UP000598467">
    <property type="component" value="Unassembled WGS sequence"/>
</dbReference>
<dbReference type="AlphaFoldDB" id="A0A926NXF9"/>
<keyword evidence="4 6" id="KW-1133">Transmembrane helix</keyword>
<evidence type="ECO:0000256" key="1">
    <source>
        <dbReference type="ARBA" id="ARBA00004141"/>
    </source>
</evidence>
<feature type="transmembrane region" description="Helical" evidence="6">
    <location>
        <begin position="280"/>
        <end position="297"/>
    </location>
</feature>
<reference evidence="8" key="1">
    <citation type="submission" date="2020-05" db="EMBL/GenBank/DDBJ databases">
        <title>Identification of trans-AT polyketide cluster in two marine bacteria, producers of a novel glutaramide-containing polyketide sesbanimide D and analogs.</title>
        <authorList>
            <person name="Kacar D."/>
            <person name="Rodriguez P."/>
            <person name="Canedo L."/>
            <person name="Gonzalez E."/>
            <person name="Galan B."/>
            <person name="De La Calle F."/>
            <person name="Garcia J.L."/>
        </authorList>
    </citation>
    <scope>NUCLEOTIDE SEQUENCE</scope>
    <source>
        <strain evidence="8">PHM038</strain>
    </source>
</reference>
<comment type="caution">
    <text evidence="8">The sequence shown here is derived from an EMBL/GenBank/DDBJ whole genome shotgun (WGS) entry which is preliminary data.</text>
</comment>
<feature type="transmembrane region" description="Helical" evidence="6">
    <location>
        <begin position="105"/>
        <end position="126"/>
    </location>
</feature>
<accession>A0A926NXF9</accession>
<comment type="subcellular location">
    <subcellularLocation>
        <location evidence="1">Membrane</location>
        <topology evidence="1">Multi-pass membrane protein</topology>
    </subcellularLocation>
</comment>
<evidence type="ECO:0000259" key="7">
    <source>
        <dbReference type="Pfam" id="PF00892"/>
    </source>
</evidence>
<feature type="domain" description="EamA" evidence="7">
    <location>
        <begin position="161"/>
        <end position="294"/>
    </location>
</feature>
<feature type="transmembrane region" description="Helical" evidence="6">
    <location>
        <begin position="188"/>
        <end position="208"/>
    </location>
</feature>
<evidence type="ECO:0000256" key="6">
    <source>
        <dbReference type="SAM" id="Phobius"/>
    </source>
</evidence>
<dbReference type="InterPro" id="IPR000620">
    <property type="entry name" value="EamA_dom"/>
</dbReference>
<feature type="domain" description="EamA" evidence="7">
    <location>
        <begin position="19"/>
        <end position="149"/>
    </location>
</feature>
<evidence type="ECO:0000256" key="4">
    <source>
        <dbReference type="ARBA" id="ARBA00022989"/>
    </source>
</evidence>
<feature type="transmembrane region" description="Helical" evidence="6">
    <location>
        <begin position="50"/>
        <end position="70"/>
    </location>
</feature>
<keyword evidence="3 6" id="KW-0812">Transmembrane</keyword>
<dbReference type="Pfam" id="PF00892">
    <property type="entry name" value="EamA"/>
    <property type="match status" value="2"/>
</dbReference>
<dbReference type="RefSeq" id="WP_190290777.1">
    <property type="nucleotide sequence ID" value="NZ_JABFCZ010000007.1"/>
</dbReference>